<reference evidence="13 14" key="1">
    <citation type="submission" date="2018-06" db="EMBL/GenBank/DDBJ databases">
        <authorList>
            <consortium name="Pathogen Informatics"/>
            <person name="Doyle S."/>
        </authorList>
    </citation>
    <scope>NUCLEOTIDE SEQUENCE [LARGE SCALE GENOMIC DNA]</scope>
    <source>
        <strain evidence="13 14">NCTC13100</strain>
    </source>
</reference>
<dbReference type="GO" id="GO:0005886">
    <property type="term" value="C:plasma membrane"/>
    <property type="evidence" value="ECO:0007669"/>
    <property type="project" value="UniProtKB-SubCell"/>
</dbReference>
<sequence>MKSSVIRLIERMVIILVLYTLMRAIFFVYNNDLLKLNDNTSIWNVFTGGFQFDVSAILYTNILFILLSIVPFRFRENTVYQKICKWIFLVVNGLCIIINMMDVAYYRFTLKRTTTSVFSEFRNENPLNFVRMIWDYRTVSLMILILIVLMTVAYKQTKEVNERYRSKKPFFYYGLNLLWMGTVIILTIGGMRGGLAHSVRPITLSNASAYTKEPQQRAAVLNTPFSLIRTIGKKTLQPIYFFTQEEAEDIYPVVQQFSKETENRFGSYKGNNVVIIIWESFAREWVGNLNTDVPGYEGYTPFIDSLCNHSLVYTNAYANGVKSIDAIPSIMTSLPHIGLPFISSHYSGNKLNSIPQLLKPEGYSSAFFHGANNGSMGFLAFANQIGFDRYYGATEFGDNSQHDGYWGIWDRPFLEYMKTQLDTMKQPFAASVFTVSSHHPYQLPKGFENKYREGELPLMKCIGYTDDALRNFFNMAKQSSWYENTLFVIVADHSIPGVLPGYKASAGAYRIPIIFFHPKEESTGRDTTLAQQIDIMPTVLNLLGYDKPFVSFGQNLTNPDKPHIAVMNQDDNFQMVRNDSLILFHNNEVYGLYDLAADRQQKTNLIDSQKDKAESLEKMLKAFIQSYNNRLLNNELTLEK</sequence>
<dbReference type="SUPFAM" id="SSF53649">
    <property type="entry name" value="Alkaline phosphatase-like"/>
    <property type="match status" value="1"/>
</dbReference>
<feature type="transmembrane region" description="Helical" evidence="11">
    <location>
        <begin position="170"/>
        <end position="191"/>
    </location>
</feature>
<evidence type="ECO:0000256" key="4">
    <source>
        <dbReference type="ARBA" id="ARBA00022989"/>
    </source>
</evidence>
<keyword evidence="7" id="KW-0479">Metal-binding</keyword>
<evidence type="ECO:0000256" key="7">
    <source>
        <dbReference type="PIRSR" id="PIRSR005091-2"/>
    </source>
</evidence>
<evidence type="ECO:0000313" key="14">
    <source>
        <dbReference type="Proteomes" id="UP000254263"/>
    </source>
</evidence>
<evidence type="ECO:0000256" key="5">
    <source>
        <dbReference type="ARBA" id="ARBA00023136"/>
    </source>
</evidence>
<evidence type="ECO:0000256" key="2">
    <source>
        <dbReference type="ARBA" id="ARBA00022475"/>
    </source>
</evidence>
<evidence type="ECO:0000313" key="13">
    <source>
        <dbReference type="EMBL" id="SUB76971.1"/>
    </source>
</evidence>
<comment type="PTM">
    <text evidence="9">The conversion to 3-oxoalanine (also known as C-formylglycine, FGly), of a serine or cysteine residue in prokaryotes and of a cysteine residue in eukaryotes, is critical for catalytic activity.</text>
</comment>
<feature type="binding site" evidence="8">
    <location>
        <position position="493"/>
    </location>
    <ligand>
        <name>Mn(2+)</name>
        <dbReference type="ChEBI" id="CHEBI:29035"/>
    </ligand>
</feature>
<protein>
    <submittedName>
        <fullName evidence="13">Lipoteichoic acid synthase 1</fullName>
    </submittedName>
</protein>
<feature type="active site" evidence="6">
    <location>
        <position position="323"/>
    </location>
</feature>
<dbReference type="RefSeq" id="WP_025079327.1">
    <property type="nucleotide sequence ID" value="NZ_UGTI01000001.1"/>
</dbReference>
<dbReference type="InterPro" id="IPR012160">
    <property type="entry name" value="LtaS-like"/>
</dbReference>
<evidence type="ECO:0000256" key="1">
    <source>
        <dbReference type="ARBA" id="ARBA00004651"/>
    </source>
</evidence>
<evidence type="ECO:0000256" key="11">
    <source>
        <dbReference type="SAM" id="Phobius"/>
    </source>
</evidence>
<organism evidence="13 14">
    <name type="scientific">Porphyromonas macacae</name>
    <dbReference type="NCBI Taxonomy" id="28115"/>
    <lineage>
        <taxon>Bacteria</taxon>
        <taxon>Pseudomonadati</taxon>
        <taxon>Bacteroidota</taxon>
        <taxon>Bacteroidia</taxon>
        <taxon>Bacteroidales</taxon>
        <taxon>Porphyromonadaceae</taxon>
        <taxon>Porphyromonas</taxon>
    </lineage>
</organism>
<feature type="coiled-coil region" evidence="10">
    <location>
        <begin position="599"/>
        <end position="626"/>
    </location>
</feature>
<keyword evidence="4 11" id="KW-1133">Transmembrane helix</keyword>
<accession>A0A379DF88</accession>
<feature type="modified residue" description="3-oxoalanine (Ser)" evidence="9">
    <location>
        <position position="323"/>
    </location>
</feature>
<dbReference type="InterPro" id="IPR017850">
    <property type="entry name" value="Alkaline_phosphatase_core_sf"/>
</dbReference>
<dbReference type="PIRSF" id="PIRSF005091">
    <property type="entry name" value="Mmb_sulf_HI1246"/>
    <property type="match status" value="1"/>
</dbReference>
<keyword evidence="5 11" id="KW-0472">Membrane</keyword>
<dbReference type="GO" id="GO:0046872">
    <property type="term" value="F:metal ion binding"/>
    <property type="evidence" value="ECO:0007669"/>
    <property type="project" value="UniProtKB-KW"/>
</dbReference>
<feature type="transmembrane region" description="Helical" evidence="11">
    <location>
        <begin position="12"/>
        <end position="30"/>
    </location>
</feature>
<evidence type="ECO:0000256" key="3">
    <source>
        <dbReference type="ARBA" id="ARBA00022692"/>
    </source>
</evidence>
<name>A0A379DF88_9PORP</name>
<keyword evidence="2" id="KW-1003">Cell membrane</keyword>
<dbReference type="InterPro" id="IPR000917">
    <property type="entry name" value="Sulfatase_N"/>
</dbReference>
<dbReference type="Proteomes" id="UP000254263">
    <property type="component" value="Unassembled WGS sequence"/>
</dbReference>
<feature type="binding site" evidence="8">
    <location>
        <position position="492"/>
    </location>
    <ligand>
        <name>Mn(2+)</name>
        <dbReference type="ChEBI" id="CHEBI:29035"/>
    </ligand>
</feature>
<feature type="binding site" evidence="8">
    <location>
        <position position="279"/>
    </location>
    <ligand>
        <name>Mn(2+)</name>
        <dbReference type="ChEBI" id="CHEBI:29035"/>
    </ligand>
</feature>
<evidence type="ECO:0000259" key="12">
    <source>
        <dbReference type="Pfam" id="PF00884"/>
    </source>
</evidence>
<evidence type="ECO:0000256" key="6">
    <source>
        <dbReference type="PIRSR" id="PIRSR005091-1"/>
    </source>
</evidence>
<dbReference type="CDD" id="cd16015">
    <property type="entry name" value="LTA_synthase"/>
    <property type="match status" value="1"/>
</dbReference>
<feature type="binding site" evidence="7">
    <location>
        <position position="438"/>
    </location>
    <ligand>
        <name>substrate</name>
    </ligand>
</feature>
<dbReference type="AlphaFoldDB" id="A0A379DF88"/>
<keyword evidence="3 11" id="KW-0812">Transmembrane</keyword>
<evidence type="ECO:0000256" key="8">
    <source>
        <dbReference type="PIRSR" id="PIRSR005091-3"/>
    </source>
</evidence>
<gene>
    <name evidence="13" type="primary">ltaS1_1</name>
    <name evidence="13" type="ORF">NCTC13100_00084</name>
</gene>
<keyword evidence="7" id="KW-0464">Manganese</keyword>
<dbReference type="InterPro" id="IPR050448">
    <property type="entry name" value="OpgB/LTA_synthase_biosynth"/>
</dbReference>
<feature type="transmembrane region" description="Helical" evidence="11">
    <location>
        <begin position="50"/>
        <end position="74"/>
    </location>
</feature>
<keyword evidence="10" id="KW-0175">Coiled coil</keyword>
<dbReference type="PANTHER" id="PTHR47371">
    <property type="entry name" value="LIPOTEICHOIC ACID SYNTHASE"/>
    <property type="match status" value="1"/>
</dbReference>
<evidence type="ECO:0000256" key="10">
    <source>
        <dbReference type="SAM" id="Coils"/>
    </source>
</evidence>
<evidence type="ECO:0000256" key="9">
    <source>
        <dbReference type="PIRSR" id="PIRSR600917-52"/>
    </source>
</evidence>
<proteinExistence type="predicted"/>
<comment type="subcellular location">
    <subcellularLocation>
        <location evidence="1">Cell membrane</location>
        <topology evidence="1">Multi-pass membrane protein</topology>
    </subcellularLocation>
</comment>
<dbReference type="PANTHER" id="PTHR47371:SF3">
    <property type="entry name" value="PHOSPHOGLYCEROL TRANSFERASE I"/>
    <property type="match status" value="1"/>
</dbReference>
<feature type="transmembrane region" description="Helical" evidence="11">
    <location>
        <begin position="86"/>
        <end position="108"/>
    </location>
</feature>
<dbReference type="Gene3D" id="3.30.1120.80">
    <property type="match status" value="1"/>
</dbReference>
<feature type="domain" description="Sulfatase N-terminal" evidence="12">
    <location>
        <begin position="272"/>
        <end position="545"/>
    </location>
</feature>
<dbReference type="Gene3D" id="3.40.720.10">
    <property type="entry name" value="Alkaline Phosphatase, subunit A"/>
    <property type="match status" value="1"/>
</dbReference>
<dbReference type="EMBL" id="UGTI01000001">
    <property type="protein sequence ID" value="SUB76971.1"/>
    <property type="molecule type" value="Genomic_DNA"/>
</dbReference>
<feature type="transmembrane region" description="Helical" evidence="11">
    <location>
        <begin position="136"/>
        <end position="154"/>
    </location>
</feature>
<dbReference type="Pfam" id="PF00884">
    <property type="entry name" value="Sulfatase"/>
    <property type="match status" value="1"/>
</dbReference>